<proteinExistence type="predicted"/>
<dbReference type="Gene3D" id="3.30.930.10">
    <property type="entry name" value="Bira Bifunctional Protein, Domain 2"/>
    <property type="match status" value="1"/>
</dbReference>
<dbReference type="InterPro" id="IPR045864">
    <property type="entry name" value="aa-tRNA-synth_II/BPL/LPL"/>
</dbReference>
<keyword evidence="5" id="KW-0648">Protein biosynthesis</keyword>
<sequence length="184" mass="21344">IFKEKELPKRYVGFSTCFRREAGAYGKDTKGILRVHQFDKVEMFSFCQPDKSEEEHQFLLDQEEKLMKLLKLPYRVINICTGDLGDPAAKKWDIEAWMPGQNQYRETHSTSNCTDWQARRLNIRYKGKDGVSFVHTLNGTAFAIGRILIAILENCQQADGSVVVPEVLRKYLPGGMERIDRRRR</sequence>
<feature type="domain" description="Aminoacyl-transfer RNA synthetases class-II family profile" evidence="8">
    <location>
        <begin position="1"/>
        <end position="165"/>
    </location>
</feature>
<dbReference type="EC" id="6.1.1.11" evidence="1 7"/>
<keyword evidence="2 9" id="KW-0436">Ligase</keyword>
<evidence type="ECO:0000256" key="7">
    <source>
        <dbReference type="NCBIfam" id="TIGR00414"/>
    </source>
</evidence>
<organism evidence="9 10">
    <name type="scientific">Candidatus Portnoybacteria bacterium CG_4_8_14_3_um_filter_44_15</name>
    <dbReference type="NCBI Taxonomy" id="1974803"/>
    <lineage>
        <taxon>Bacteria</taxon>
        <taxon>Candidatus Portnoyibacteriota</taxon>
    </lineage>
</organism>
<dbReference type="GO" id="GO:0006434">
    <property type="term" value="P:seryl-tRNA aminoacylation"/>
    <property type="evidence" value="ECO:0007669"/>
    <property type="project" value="UniProtKB-UniRule"/>
</dbReference>
<dbReference type="GO" id="GO:0005524">
    <property type="term" value="F:ATP binding"/>
    <property type="evidence" value="ECO:0007669"/>
    <property type="project" value="UniProtKB-KW"/>
</dbReference>
<dbReference type="Proteomes" id="UP000231673">
    <property type="component" value="Unassembled WGS sequence"/>
</dbReference>
<evidence type="ECO:0000256" key="1">
    <source>
        <dbReference type="ARBA" id="ARBA00012840"/>
    </source>
</evidence>
<dbReference type="PROSITE" id="PS50862">
    <property type="entry name" value="AA_TRNA_LIGASE_II"/>
    <property type="match status" value="1"/>
</dbReference>
<protein>
    <recommendedName>
        <fullName evidence="1 7">Serine--tRNA ligase</fullName>
        <ecNumber evidence="1 7">6.1.1.11</ecNumber>
    </recommendedName>
</protein>
<dbReference type="EMBL" id="PFGW01000036">
    <property type="protein sequence ID" value="PIW74612.1"/>
    <property type="molecule type" value="Genomic_DNA"/>
</dbReference>
<dbReference type="GO" id="GO:0005737">
    <property type="term" value="C:cytoplasm"/>
    <property type="evidence" value="ECO:0007669"/>
    <property type="project" value="UniProtKB-UniRule"/>
</dbReference>
<evidence type="ECO:0000313" key="10">
    <source>
        <dbReference type="Proteomes" id="UP000231673"/>
    </source>
</evidence>
<dbReference type="AlphaFoldDB" id="A0A2M7IDK0"/>
<accession>A0A2M7IDK0</accession>
<evidence type="ECO:0000256" key="3">
    <source>
        <dbReference type="ARBA" id="ARBA00022741"/>
    </source>
</evidence>
<dbReference type="InterPro" id="IPR002317">
    <property type="entry name" value="Ser-tRNA-ligase_type_1"/>
</dbReference>
<keyword evidence="4" id="KW-0067">ATP-binding</keyword>
<dbReference type="InterPro" id="IPR006195">
    <property type="entry name" value="aa-tRNA-synth_II"/>
</dbReference>
<dbReference type="SUPFAM" id="SSF55681">
    <property type="entry name" value="Class II aaRS and biotin synthetases"/>
    <property type="match status" value="1"/>
</dbReference>
<evidence type="ECO:0000256" key="4">
    <source>
        <dbReference type="ARBA" id="ARBA00022840"/>
    </source>
</evidence>
<dbReference type="Pfam" id="PF00587">
    <property type="entry name" value="tRNA-synt_2b"/>
    <property type="match status" value="1"/>
</dbReference>
<keyword evidence="6" id="KW-0030">Aminoacyl-tRNA synthetase</keyword>
<evidence type="ECO:0000313" key="9">
    <source>
        <dbReference type="EMBL" id="PIW74612.1"/>
    </source>
</evidence>
<dbReference type="NCBIfam" id="TIGR00414">
    <property type="entry name" value="serS"/>
    <property type="match status" value="1"/>
</dbReference>
<reference evidence="10" key="1">
    <citation type="submission" date="2017-09" db="EMBL/GenBank/DDBJ databases">
        <title>Depth-based differentiation of microbial function through sediment-hosted aquifers and enrichment of novel symbionts in the deep terrestrial subsurface.</title>
        <authorList>
            <person name="Probst A.J."/>
            <person name="Ladd B."/>
            <person name="Jarett J.K."/>
            <person name="Geller-Mcgrath D.E."/>
            <person name="Sieber C.M.K."/>
            <person name="Emerson J.B."/>
            <person name="Anantharaman K."/>
            <person name="Thomas B.C."/>
            <person name="Malmstrom R."/>
            <person name="Stieglmeier M."/>
            <person name="Klingl A."/>
            <person name="Woyke T."/>
            <person name="Ryan C.M."/>
            <person name="Banfield J.F."/>
        </authorList>
    </citation>
    <scope>NUCLEOTIDE SEQUENCE [LARGE SCALE GENOMIC DNA]</scope>
</reference>
<dbReference type="GO" id="GO:0004828">
    <property type="term" value="F:serine-tRNA ligase activity"/>
    <property type="evidence" value="ECO:0007669"/>
    <property type="project" value="UniProtKB-UniRule"/>
</dbReference>
<dbReference type="PANTHER" id="PTHR11778">
    <property type="entry name" value="SERYL-TRNA SYNTHETASE"/>
    <property type="match status" value="1"/>
</dbReference>
<keyword evidence="3" id="KW-0547">Nucleotide-binding</keyword>
<gene>
    <name evidence="9" type="primary">serS</name>
    <name evidence="9" type="ORF">CO003_01800</name>
</gene>
<comment type="caution">
    <text evidence="9">The sequence shown here is derived from an EMBL/GenBank/DDBJ whole genome shotgun (WGS) entry which is preliminary data.</text>
</comment>
<evidence type="ECO:0000256" key="5">
    <source>
        <dbReference type="ARBA" id="ARBA00022917"/>
    </source>
</evidence>
<feature type="non-terminal residue" evidence="9">
    <location>
        <position position="1"/>
    </location>
</feature>
<dbReference type="PRINTS" id="PR00981">
    <property type="entry name" value="TRNASYNTHSER"/>
</dbReference>
<evidence type="ECO:0000259" key="8">
    <source>
        <dbReference type="PROSITE" id="PS50862"/>
    </source>
</evidence>
<evidence type="ECO:0000256" key="2">
    <source>
        <dbReference type="ARBA" id="ARBA00022598"/>
    </source>
</evidence>
<dbReference type="InterPro" id="IPR002314">
    <property type="entry name" value="aa-tRNA-synt_IIb"/>
</dbReference>
<evidence type="ECO:0000256" key="6">
    <source>
        <dbReference type="ARBA" id="ARBA00023146"/>
    </source>
</evidence>
<name>A0A2M7IDK0_9BACT</name>